<evidence type="ECO:0000313" key="1">
    <source>
        <dbReference type="Proteomes" id="UP000887576"/>
    </source>
</evidence>
<proteinExistence type="predicted"/>
<sequence>MPSTYVFPVQERTPRPVKEFKSPMSSGKDPQRPAYTPFTPLKKHQPEYTDAVVKDNYRFFKNNLGANQILVIRDESDPKMCRDFESRTSKYYFCMQCCEIDNEQKPTVAKVEVAPENERTVYAPKVTEHLPGCFPKDYDETIEKYTKIEA</sequence>
<accession>A0AC34RAL0</accession>
<evidence type="ECO:0000313" key="2">
    <source>
        <dbReference type="WBParaSite" id="JU765_v2.g4859.t1"/>
    </source>
</evidence>
<organism evidence="1 2">
    <name type="scientific">Panagrolaimus sp. JU765</name>
    <dbReference type="NCBI Taxonomy" id="591449"/>
    <lineage>
        <taxon>Eukaryota</taxon>
        <taxon>Metazoa</taxon>
        <taxon>Ecdysozoa</taxon>
        <taxon>Nematoda</taxon>
        <taxon>Chromadorea</taxon>
        <taxon>Rhabditida</taxon>
        <taxon>Tylenchina</taxon>
        <taxon>Panagrolaimomorpha</taxon>
        <taxon>Panagrolaimoidea</taxon>
        <taxon>Panagrolaimidae</taxon>
        <taxon>Panagrolaimus</taxon>
    </lineage>
</organism>
<dbReference type="WBParaSite" id="JU765_v2.g4859.t1">
    <property type="protein sequence ID" value="JU765_v2.g4859.t1"/>
    <property type="gene ID" value="JU765_v2.g4859"/>
</dbReference>
<name>A0AC34RAL0_9BILA</name>
<protein>
    <submittedName>
        <fullName evidence="2">Uncharacterized protein</fullName>
    </submittedName>
</protein>
<reference evidence="2" key="1">
    <citation type="submission" date="2022-11" db="UniProtKB">
        <authorList>
            <consortium name="WormBaseParasite"/>
        </authorList>
    </citation>
    <scope>IDENTIFICATION</scope>
</reference>
<dbReference type="Proteomes" id="UP000887576">
    <property type="component" value="Unplaced"/>
</dbReference>